<accession>A0A2P2Q097</accession>
<sequence>MISGQYSPFPLPLEKHKRSLEHLACISN</sequence>
<proteinExistence type="predicted"/>
<dbReference type="AlphaFoldDB" id="A0A2P2Q097"/>
<evidence type="ECO:0000313" key="1">
    <source>
        <dbReference type="EMBL" id="MBX60375.1"/>
    </source>
</evidence>
<organism evidence="1">
    <name type="scientific">Rhizophora mucronata</name>
    <name type="common">Asiatic mangrove</name>
    <dbReference type="NCBI Taxonomy" id="61149"/>
    <lineage>
        <taxon>Eukaryota</taxon>
        <taxon>Viridiplantae</taxon>
        <taxon>Streptophyta</taxon>
        <taxon>Embryophyta</taxon>
        <taxon>Tracheophyta</taxon>
        <taxon>Spermatophyta</taxon>
        <taxon>Magnoliopsida</taxon>
        <taxon>eudicotyledons</taxon>
        <taxon>Gunneridae</taxon>
        <taxon>Pentapetalae</taxon>
        <taxon>rosids</taxon>
        <taxon>fabids</taxon>
        <taxon>Malpighiales</taxon>
        <taxon>Rhizophoraceae</taxon>
        <taxon>Rhizophora</taxon>
    </lineage>
</organism>
<protein>
    <submittedName>
        <fullName evidence="1">Uncharacterized protein</fullName>
    </submittedName>
</protein>
<reference evidence="1" key="1">
    <citation type="submission" date="2018-02" db="EMBL/GenBank/DDBJ databases">
        <title>Rhizophora mucronata_Transcriptome.</title>
        <authorList>
            <person name="Meera S.P."/>
            <person name="Sreeshan A."/>
            <person name="Augustine A."/>
        </authorList>
    </citation>
    <scope>NUCLEOTIDE SEQUENCE</scope>
    <source>
        <tissue evidence="1">Leaf</tissue>
    </source>
</reference>
<name>A0A2P2Q097_RHIMU</name>
<dbReference type="EMBL" id="GGEC01079891">
    <property type="protein sequence ID" value="MBX60375.1"/>
    <property type="molecule type" value="Transcribed_RNA"/>
</dbReference>